<evidence type="ECO:0000313" key="20">
    <source>
        <dbReference type="Proteomes" id="UP000268059"/>
    </source>
</evidence>
<keyword evidence="16" id="KW-0812">Transmembrane</keyword>
<evidence type="ECO:0000256" key="6">
    <source>
        <dbReference type="ARBA" id="ARBA00022670"/>
    </source>
</evidence>
<dbReference type="PRINTS" id="PR00725">
    <property type="entry name" value="DADACBPTASE1"/>
</dbReference>
<feature type="transmembrane region" description="Helical" evidence="16">
    <location>
        <begin position="389"/>
        <end position="408"/>
    </location>
</feature>
<dbReference type="InterPro" id="IPR018044">
    <property type="entry name" value="Peptidase_S11"/>
</dbReference>
<evidence type="ECO:0000256" key="13">
    <source>
        <dbReference type="PIRSR" id="PIRSR618044-1"/>
    </source>
</evidence>
<dbReference type="GO" id="GO:0009002">
    <property type="term" value="F:serine-type D-Ala-D-Ala carboxypeptidase activity"/>
    <property type="evidence" value="ECO:0007669"/>
    <property type="project" value="UniProtKB-EC"/>
</dbReference>
<dbReference type="InterPro" id="IPR012907">
    <property type="entry name" value="Peptidase_S11_C"/>
</dbReference>
<dbReference type="PANTHER" id="PTHR21581:SF6">
    <property type="entry name" value="TRAFFICKING PROTEIN PARTICLE COMPLEX SUBUNIT 12"/>
    <property type="match status" value="1"/>
</dbReference>
<evidence type="ECO:0000256" key="16">
    <source>
        <dbReference type="SAM" id="Phobius"/>
    </source>
</evidence>
<comment type="pathway">
    <text evidence="2">Cell wall biogenesis; peptidoglycan biosynthesis.</text>
</comment>
<dbReference type="GO" id="GO:0009252">
    <property type="term" value="P:peptidoglycan biosynthetic process"/>
    <property type="evidence" value="ECO:0007669"/>
    <property type="project" value="UniProtKB-UniPathway"/>
</dbReference>
<evidence type="ECO:0000256" key="17">
    <source>
        <dbReference type="SAM" id="SignalP"/>
    </source>
</evidence>
<dbReference type="InterPro" id="IPR015956">
    <property type="entry name" value="Peniciliin-bd_prot_C_sf"/>
</dbReference>
<dbReference type="InterPro" id="IPR012338">
    <property type="entry name" value="Beta-lactam/transpept-like"/>
</dbReference>
<dbReference type="InterPro" id="IPR037167">
    <property type="entry name" value="Peptidase_S11_C_sf"/>
</dbReference>
<keyword evidence="11" id="KW-0961">Cell wall biogenesis/degradation</keyword>
<keyword evidence="6" id="KW-0645">Protease</keyword>
<keyword evidence="16" id="KW-1133">Transmembrane helix</keyword>
<dbReference type="SUPFAM" id="SSF69189">
    <property type="entry name" value="Penicillin-binding protein associated domain"/>
    <property type="match status" value="1"/>
</dbReference>
<dbReference type="Pfam" id="PF00768">
    <property type="entry name" value="Peptidase_S11"/>
    <property type="match status" value="1"/>
</dbReference>
<feature type="active site" evidence="13">
    <location>
        <position position="120"/>
    </location>
</feature>
<feature type="chain" id="PRO_5018169993" description="serine-type D-Ala-D-Ala carboxypeptidase" evidence="17">
    <location>
        <begin position="25"/>
        <end position="432"/>
    </location>
</feature>
<dbReference type="GO" id="GO:0006508">
    <property type="term" value="P:proteolysis"/>
    <property type="evidence" value="ECO:0007669"/>
    <property type="project" value="UniProtKB-KW"/>
</dbReference>
<dbReference type="InParanoid" id="A0A3G9JQ89"/>
<evidence type="ECO:0000256" key="4">
    <source>
        <dbReference type="ARBA" id="ARBA00012448"/>
    </source>
</evidence>
<comment type="catalytic activity">
    <reaction evidence="12">
        <text>Preferential cleavage: (Ac)2-L-Lys-D-Ala-|-D-Ala. Also transpeptidation of peptidyl-alanyl moieties that are N-acyl substituents of D-alanine.</text>
        <dbReference type="EC" id="3.4.16.4"/>
    </reaction>
</comment>
<dbReference type="AlphaFoldDB" id="A0A3G9JQ89"/>
<gene>
    <name evidence="19" type="primary">dacF</name>
    <name evidence="19" type="ORF">SG0102_13620</name>
</gene>
<dbReference type="InterPro" id="IPR001967">
    <property type="entry name" value="Peptidase_S11_N"/>
</dbReference>
<dbReference type="SUPFAM" id="SSF56601">
    <property type="entry name" value="beta-lactamase/transpeptidase-like"/>
    <property type="match status" value="1"/>
</dbReference>
<dbReference type="UniPathway" id="UPA00219"/>
<evidence type="ECO:0000256" key="14">
    <source>
        <dbReference type="PIRSR" id="PIRSR618044-2"/>
    </source>
</evidence>
<name>A0A3G9JQ89_9FIRM</name>
<dbReference type="PANTHER" id="PTHR21581">
    <property type="entry name" value="D-ALANYL-D-ALANINE CARBOXYPEPTIDASE"/>
    <property type="match status" value="1"/>
</dbReference>
<dbReference type="GO" id="GO:0008360">
    <property type="term" value="P:regulation of cell shape"/>
    <property type="evidence" value="ECO:0007669"/>
    <property type="project" value="UniProtKB-KW"/>
</dbReference>
<evidence type="ECO:0000313" key="19">
    <source>
        <dbReference type="EMBL" id="BBH26428.1"/>
    </source>
</evidence>
<protein>
    <recommendedName>
        <fullName evidence="4">serine-type D-Ala-D-Ala carboxypeptidase</fullName>
        <ecNumber evidence="4">3.4.16.4</ecNumber>
    </recommendedName>
</protein>
<evidence type="ECO:0000256" key="12">
    <source>
        <dbReference type="ARBA" id="ARBA00034000"/>
    </source>
</evidence>
<reference evidence="19 20" key="1">
    <citation type="submission" date="2018-11" db="EMBL/GenBank/DDBJ databases">
        <title>Novel Erysipelotrichaceae bacterium isolated from small intestine of a swine.</title>
        <authorList>
            <person name="Kim J.S."/>
            <person name="Choe H."/>
            <person name="Lee Y.R."/>
            <person name="Kim K.M."/>
            <person name="Park D.S."/>
        </authorList>
    </citation>
    <scope>NUCLEOTIDE SEQUENCE [LARGE SCALE GENOMIC DNA]</scope>
    <source>
        <strain evidence="19 20">SG0102</strain>
    </source>
</reference>
<keyword evidence="9" id="KW-0133">Cell shape</keyword>
<proteinExistence type="inferred from homology"/>
<dbReference type="FunCoup" id="A0A3G9JQ89">
    <property type="interactions" value="216"/>
</dbReference>
<evidence type="ECO:0000256" key="2">
    <source>
        <dbReference type="ARBA" id="ARBA00004752"/>
    </source>
</evidence>
<evidence type="ECO:0000256" key="15">
    <source>
        <dbReference type="RuleBase" id="RU004016"/>
    </source>
</evidence>
<feature type="binding site" evidence="14">
    <location>
        <position position="234"/>
    </location>
    <ligand>
        <name>substrate</name>
    </ligand>
</feature>
<evidence type="ECO:0000256" key="10">
    <source>
        <dbReference type="ARBA" id="ARBA00022984"/>
    </source>
</evidence>
<keyword evidence="7 17" id="KW-0732">Signal</keyword>
<accession>A0A3G9JQ89</accession>
<feature type="active site" description="Acyl-ester intermediate" evidence="13">
    <location>
        <position position="60"/>
    </location>
</feature>
<keyword evidence="10" id="KW-0573">Peptidoglycan synthesis</keyword>
<evidence type="ECO:0000256" key="9">
    <source>
        <dbReference type="ARBA" id="ARBA00022960"/>
    </source>
</evidence>
<keyword evidence="16" id="KW-0472">Membrane</keyword>
<dbReference type="OrthoDB" id="9791132at2"/>
<dbReference type="EC" id="3.4.16.4" evidence="4"/>
<dbReference type="Proteomes" id="UP000268059">
    <property type="component" value="Chromosome"/>
</dbReference>
<dbReference type="Gene3D" id="2.60.410.10">
    <property type="entry name" value="D-Ala-D-Ala carboxypeptidase, C-terminal domain"/>
    <property type="match status" value="1"/>
</dbReference>
<dbReference type="RefSeq" id="WP_125119298.1">
    <property type="nucleotide sequence ID" value="NZ_AP019309.1"/>
</dbReference>
<keyword evidence="8" id="KW-0378">Hydrolase</keyword>
<comment type="function">
    <text evidence="1">Removes C-terminal D-alanyl residues from sugar-peptide cell wall precursors.</text>
</comment>
<evidence type="ECO:0000256" key="1">
    <source>
        <dbReference type="ARBA" id="ARBA00003217"/>
    </source>
</evidence>
<feature type="active site" description="Proton acceptor" evidence="13">
    <location>
        <position position="63"/>
    </location>
</feature>
<dbReference type="GO" id="GO:0071555">
    <property type="term" value="P:cell wall organization"/>
    <property type="evidence" value="ECO:0007669"/>
    <property type="project" value="UniProtKB-KW"/>
</dbReference>
<evidence type="ECO:0000256" key="3">
    <source>
        <dbReference type="ARBA" id="ARBA00007164"/>
    </source>
</evidence>
<evidence type="ECO:0000256" key="7">
    <source>
        <dbReference type="ARBA" id="ARBA00022729"/>
    </source>
</evidence>
<organism evidence="19 20">
    <name type="scientific">Intestinibaculum porci</name>
    <dbReference type="NCBI Taxonomy" id="2487118"/>
    <lineage>
        <taxon>Bacteria</taxon>
        <taxon>Bacillati</taxon>
        <taxon>Bacillota</taxon>
        <taxon>Erysipelotrichia</taxon>
        <taxon>Erysipelotrichales</taxon>
        <taxon>Erysipelotrichaceae</taxon>
        <taxon>Intestinibaculum</taxon>
    </lineage>
</organism>
<dbReference type="KEGG" id="ebm:SG0102_13620"/>
<evidence type="ECO:0000256" key="5">
    <source>
        <dbReference type="ARBA" id="ARBA00022645"/>
    </source>
</evidence>
<dbReference type="EMBL" id="AP019309">
    <property type="protein sequence ID" value="BBH26428.1"/>
    <property type="molecule type" value="Genomic_DNA"/>
</dbReference>
<feature type="domain" description="Peptidase S11 D-Ala-D-Ala carboxypeptidase A C-terminal" evidence="18">
    <location>
        <begin position="293"/>
        <end position="384"/>
    </location>
</feature>
<evidence type="ECO:0000256" key="8">
    <source>
        <dbReference type="ARBA" id="ARBA00022801"/>
    </source>
</evidence>
<keyword evidence="5 19" id="KW-0121">Carboxypeptidase</keyword>
<keyword evidence="20" id="KW-1185">Reference proteome</keyword>
<evidence type="ECO:0000259" key="18">
    <source>
        <dbReference type="SMART" id="SM00936"/>
    </source>
</evidence>
<sequence>MKKTICAFVFSFFLCLSLLSPVQASVDSAKLYSKYAYVYDITSGQTLMNKKANARIYPASMTKMMTVYTAIRLITNLNAKVKITNADIKDQYALDASSAFLKNKQVVTYKDLLYGAMYPSGADACWALARSLCGSEAAFVKEMNKDAKRIGMKNTHFNTSTGLPDKTHYTTCVDIAKLMAKAYTNATWRSVFTSKNASNAYYRPKGGNQLWMSTLTRMRIHQHIVANPAIMGAKSGYTKDAMYCLGSLAMVHGHLIATVTGKGIPTAFGPKKVTLACALVDHNTLIKDLVDHYKSLTLYSRGQKVKTFKIHFGVVDTYTYKMSESYKILVDSSFDESSLKTTFTGKSTIEAPLKKGQKLGILRVSAKGQTLAKATIYSGSEVAFSKQKYAIYIGIYVICGLAVFWVVFRNIRRHILKKKYAKRKAQRNRKKA</sequence>
<comment type="similarity">
    <text evidence="3 15">Belongs to the peptidase S11 family.</text>
</comment>
<dbReference type="Gene3D" id="3.40.710.10">
    <property type="entry name" value="DD-peptidase/beta-lactamase superfamily"/>
    <property type="match status" value="1"/>
</dbReference>
<dbReference type="SMART" id="SM00936">
    <property type="entry name" value="PBP5_C"/>
    <property type="match status" value="1"/>
</dbReference>
<evidence type="ECO:0000256" key="11">
    <source>
        <dbReference type="ARBA" id="ARBA00023316"/>
    </source>
</evidence>
<feature type="signal peptide" evidence="17">
    <location>
        <begin position="1"/>
        <end position="24"/>
    </location>
</feature>
<dbReference type="Pfam" id="PF07943">
    <property type="entry name" value="PBP5_C"/>
    <property type="match status" value="1"/>
</dbReference>